<dbReference type="InterPro" id="IPR013785">
    <property type="entry name" value="Aldolase_TIM"/>
</dbReference>
<dbReference type="GO" id="GO:0016052">
    <property type="term" value="P:carbohydrate catabolic process"/>
    <property type="evidence" value="ECO:0007669"/>
    <property type="project" value="InterPro"/>
</dbReference>
<evidence type="ECO:0000256" key="6">
    <source>
        <dbReference type="PIRNR" id="PIRNR005536"/>
    </source>
</evidence>
<dbReference type="EMBL" id="BCMJ01000004">
    <property type="protein sequence ID" value="GAX08229.1"/>
    <property type="molecule type" value="Genomic_DNA"/>
</dbReference>
<dbReference type="Gene3D" id="3.20.20.70">
    <property type="entry name" value="Aldolase class I"/>
    <property type="match status" value="1"/>
</dbReference>
<dbReference type="Pfam" id="PF16875">
    <property type="entry name" value="Glyco_hydro_36N"/>
    <property type="match status" value="1"/>
</dbReference>
<gene>
    <name evidence="11" type="primary">galA_1</name>
    <name evidence="11" type="ORF">IWT5_01382</name>
</gene>
<feature type="active site" description="Nucleophile" evidence="7">
    <location>
        <position position="477"/>
    </location>
</feature>
<dbReference type="PIRSF" id="PIRSF005536">
    <property type="entry name" value="Agal"/>
    <property type="match status" value="1"/>
</dbReference>
<dbReference type="GO" id="GO:0004557">
    <property type="term" value="F:alpha-galactosidase activity"/>
    <property type="evidence" value="ECO:0007669"/>
    <property type="project" value="UniProtKB-UniRule"/>
</dbReference>
<evidence type="ECO:0000313" key="12">
    <source>
        <dbReference type="Proteomes" id="UP000223370"/>
    </source>
</evidence>
<dbReference type="InterPro" id="IPR031704">
    <property type="entry name" value="Glyco_hydro_36_N"/>
</dbReference>
<feature type="binding site" evidence="8">
    <location>
        <position position="525"/>
    </location>
    <ligand>
        <name>substrate</name>
    </ligand>
</feature>
<dbReference type="AlphaFoldDB" id="A0A1Z5J2U9"/>
<keyword evidence="4 6" id="KW-0378">Hydrolase</keyword>
<evidence type="ECO:0000259" key="10">
    <source>
        <dbReference type="Pfam" id="PF16875"/>
    </source>
</evidence>
<name>A0A1Z5J2U9_9LACO</name>
<feature type="domain" description="Glycosyl hydrolase family 36 N-terminal" evidence="10">
    <location>
        <begin position="27"/>
        <end position="283"/>
    </location>
</feature>
<evidence type="ECO:0000256" key="5">
    <source>
        <dbReference type="ARBA" id="ARBA00023295"/>
    </source>
</evidence>
<comment type="similarity">
    <text evidence="2">Belongs to the glycosyl hydrolase 36 family.</text>
</comment>
<reference evidence="11 12" key="1">
    <citation type="submission" date="2015-11" db="EMBL/GenBank/DDBJ databases">
        <title>Draft genome sequences of new species of the genus Lactobacillus isolated from orchardgrass silage.</title>
        <authorList>
            <person name="Tohno M."/>
            <person name="Tanizawa Y."/>
            <person name="Arita M."/>
        </authorList>
    </citation>
    <scope>NUCLEOTIDE SEQUENCE [LARGE SCALE GENOMIC DNA]</scope>
    <source>
        <strain evidence="11 12">IWT5</strain>
    </source>
</reference>
<proteinExistence type="inferred from homology"/>
<feature type="binding site" evidence="8">
    <location>
        <begin position="365"/>
        <end position="366"/>
    </location>
    <ligand>
        <name>substrate</name>
    </ligand>
</feature>
<comment type="catalytic activity">
    <reaction evidence="1 6">
        <text>Hydrolysis of terminal, non-reducing alpha-D-galactose residues in alpha-D-galactosides, including galactose oligosaccharides, galactomannans and galactolipids.</text>
        <dbReference type="EC" id="3.2.1.22"/>
    </reaction>
</comment>
<dbReference type="InterPro" id="IPR031705">
    <property type="entry name" value="Glyco_hydro_36_C"/>
</dbReference>
<dbReference type="InterPro" id="IPR050985">
    <property type="entry name" value="Alpha-glycosidase_related"/>
</dbReference>
<feature type="binding site" evidence="8">
    <location>
        <position position="442"/>
    </location>
    <ligand>
        <name>substrate</name>
    </ligand>
</feature>
<protein>
    <recommendedName>
        <fullName evidence="3 6">Alpha-galactosidase</fullName>
        <ecNumber evidence="3 6">3.2.1.22</ecNumber>
    </recommendedName>
</protein>
<dbReference type="PROSITE" id="PS00512">
    <property type="entry name" value="ALPHA_GALACTOSIDASE"/>
    <property type="match status" value="1"/>
</dbReference>
<dbReference type="Proteomes" id="UP000223370">
    <property type="component" value="Unassembled WGS sequence"/>
</dbReference>
<feature type="active site" description="Proton donor" evidence="7">
    <location>
        <position position="547"/>
    </location>
</feature>
<dbReference type="InterPro" id="IPR013780">
    <property type="entry name" value="Glyco_hydro_b"/>
</dbReference>
<dbReference type="Gene3D" id="2.70.98.60">
    <property type="entry name" value="alpha-galactosidase from lactobacil brevis"/>
    <property type="match status" value="1"/>
</dbReference>
<dbReference type="Gene3D" id="2.60.40.1180">
    <property type="entry name" value="Golgi alpha-mannosidase II"/>
    <property type="match status" value="1"/>
</dbReference>
<feature type="binding site" evidence="8">
    <location>
        <position position="547"/>
    </location>
    <ligand>
        <name>substrate</name>
    </ligand>
</feature>
<evidence type="ECO:0000256" key="2">
    <source>
        <dbReference type="ARBA" id="ARBA00006202"/>
    </source>
</evidence>
<evidence type="ECO:0000259" key="9">
    <source>
        <dbReference type="Pfam" id="PF16874"/>
    </source>
</evidence>
<dbReference type="PANTHER" id="PTHR43053">
    <property type="entry name" value="GLYCOSIDASE FAMILY 31"/>
    <property type="match status" value="1"/>
</dbReference>
<sequence length="737" mass="84588">MAIFVNDNVFHLQTANMSYIFYVMSNGELGQLYCGKQIPVKANYVNLSTREERGSMPALSLDQPDFQLEMLKQEYADLGTGDFRYPAYQVEEANGSRISEFRFSKYELTAGKKRLPDMPSTFDDTSDASQTLTIVLTDKVTAMTLKLNYTIFPHQDILVRSSKFENNGQQPVTLTAAYSSELDLPDASYDMIQFSGAWTRERQLIRTPLRSGVQSISSLRYASSHQQNPFFILARPQTTDDQGEAFGFNLIYSGNFMDQVEVDHYDTTRILVGINPNEFSWQIDAGKTFQTPEAIMSYTSNGMNQLSQQMADFYQKHLVNPRFAQKQRPIVINNWEATYFDFDEEKLLKIVKKAKQLGIEMFVLDDGWYGHRNNDRSSLGDWFENPKKFPKGLAHLVTQVHDMDMKFGLWFEPEMISMDSTLYTQHPDWLIAAPNRQKTPSRNQFVLDLSRPEVVDYVFQMVGNMIKKTGLDYIKWDMNRNITDMFGQKLPPHQQQEMGHRYMLGVYQLYERVTTAFPDVLIESCAAGGGRYDLGMMYYAPQAWVSDDTDAVERLKIQFGTSYGYPQTMMGAHVSAVPNEQTGRKTPFDTRGNVAFFGDLGYELDITKLTEEEQQQVASQVAFYKQYRQLFQFGKFYRIDSPFEKQGNIVSWEVVSADQQKAVAGWYQILNHPNGPYQRLKFRGLIPDQLYTVNQLTEQFYGAELMNAGLMLHPDAMQGASEGDFKSQLFMVNAVKD</sequence>
<dbReference type="PRINTS" id="PR00743">
    <property type="entry name" value="GLHYDRLASE36"/>
</dbReference>
<evidence type="ECO:0000256" key="7">
    <source>
        <dbReference type="PIRSR" id="PIRSR005536-1"/>
    </source>
</evidence>
<dbReference type="InterPro" id="IPR017853">
    <property type="entry name" value="GH"/>
</dbReference>
<organism evidence="11 12">
    <name type="scientific">Secundilactobacillus silagincola</name>
    <dbReference type="NCBI Taxonomy" id="1714681"/>
    <lineage>
        <taxon>Bacteria</taxon>
        <taxon>Bacillati</taxon>
        <taxon>Bacillota</taxon>
        <taxon>Bacilli</taxon>
        <taxon>Lactobacillales</taxon>
        <taxon>Lactobacillaceae</taxon>
        <taxon>Secundilactobacillus</taxon>
    </lineage>
</organism>
<dbReference type="RefSeq" id="WP_098824772.1">
    <property type="nucleotide sequence ID" value="NZ_BCMJ01000004.1"/>
</dbReference>
<dbReference type="InterPro" id="IPR002252">
    <property type="entry name" value="Glyco_hydro_36"/>
</dbReference>
<comment type="caution">
    <text evidence="11">The sequence shown here is derived from an EMBL/GenBank/DDBJ whole genome shotgun (WGS) entry which is preliminary data.</text>
</comment>
<dbReference type="Pfam" id="PF16874">
    <property type="entry name" value="Glyco_hydro_36C"/>
    <property type="match status" value="1"/>
</dbReference>
<feature type="binding site" evidence="8">
    <location>
        <begin position="475"/>
        <end position="479"/>
    </location>
    <ligand>
        <name>substrate</name>
    </ligand>
</feature>
<dbReference type="PANTHER" id="PTHR43053:SF3">
    <property type="entry name" value="ALPHA-GALACTOSIDASE C-RELATED"/>
    <property type="match status" value="1"/>
</dbReference>
<keyword evidence="5 6" id="KW-0326">Glycosidase</keyword>
<accession>A0A1Z5J2U9</accession>
<evidence type="ECO:0000256" key="4">
    <source>
        <dbReference type="ARBA" id="ARBA00022801"/>
    </source>
</evidence>
<dbReference type="EC" id="3.2.1.22" evidence="3 6"/>
<dbReference type="InterPro" id="IPR038417">
    <property type="entry name" value="Alpga-gal_N_sf"/>
</dbReference>
<dbReference type="CDD" id="cd14791">
    <property type="entry name" value="GH36"/>
    <property type="match status" value="1"/>
</dbReference>
<keyword evidence="12" id="KW-1185">Reference proteome</keyword>
<evidence type="ECO:0000256" key="8">
    <source>
        <dbReference type="PIRSR" id="PIRSR005536-2"/>
    </source>
</evidence>
<feature type="binding site" evidence="8">
    <location>
        <position position="198"/>
    </location>
    <ligand>
        <name>substrate</name>
    </ligand>
</feature>
<evidence type="ECO:0000256" key="3">
    <source>
        <dbReference type="ARBA" id="ARBA00012755"/>
    </source>
</evidence>
<dbReference type="Pfam" id="PF02065">
    <property type="entry name" value="Melibiase"/>
    <property type="match status" value="1"/>
</dbReference>
<feature type="domain" description="Glycosyl hydrolase family 36 C-terminal" evidence="9">
    <location>
        <begin position="650"/>
        <end position="731"/>
    </location>
</feature>
<dbReference type="OrthoDB" id="9758822at2"/>
<evidence type="ECO:0000256" key="1">
    <source>
        <dbReference type="ARBA" id="ARBA00001255"/>
    </source>
</evidence>
<dbReference type="FunFam" id="3.20.20.70:FF:000118">
    <property type="entry name" value="Alpha-galactosidase"/>
    <property type="match status" value="1"/>
</dbReference>
<evidence type="ECO:0000313" key="11">
    <source>
        <dbReference type="EMBL" id="GAX08229.1"/>
    </source>
</evidence>
<dbReference type="SUPFAM" id="SSF51445">
    <property type="entry name" value="(Trans)glycosidases"/>
    <property type="match status" value="1"/>
</dbReference>
<dbReference type="InterPro" id="IPR000111">
    <property type="entry name" value="Glyco_hydro_27/36_CS"/>
</dbReference>